<evidence type="ECO:0000313" key="3">
    <source>
        <dbReference type="WBParaSite" id="BPAG_0000585601-mRNA-1"/>
    </source>
</evidence>
<dbReference type="AlphaFoldDB" id="A0A0N4TCB8"/>
<reference evidence="1 2" key="2">
    <citation type="submission" date="2018-11" db="EMBL/GenBank/DDBJ databases">
        <authorList>
            <consortium name="Pathogen Informatics"/>
        </authorList>
    </citation>
    <scope>NUCLEOTIDE SEQUENCE [LARGE SCALE GENOMIC DNA]</scope>
</reference>
<name>A0A0N4TCB8_BRUPA</name>
<evidence type="ECO:0000313" key="1">
    <source>
        <dbReference type="EMBL" id="VDN87006.1"/>
    </source>
</evidence>
<accession>A0A0N4TCB8</accession>
<gene>
    <name evidence="1" type="ORF">BPAG_LOCUS5820</name>
</gene>
<dbReference type="EMBL" id="UZAD01004553">
    <property type="protein sequence ID" value="VDN87006.1"/>
    <property type="molecule type" value="Genomic_DNA"/>
</dbReference>
<organism evidence="3">
    <name type="scientific">Brugia pahangi</name>
    <name type="common">Filarial nematode worm</name>
    <dbReference type="NCBI Taxonomy" id="6280"/>
    <lineage>
        <taxon>Eukaryota</taxon>
        <taxon>Metazoa</taxon>
        <taxon>Ecdysozoa</taxon>
        <taxon>Nematoda</taxon>
        <taxon>Chromadorea</taxon>
        <taxon>Rhabditida</taxon>
        <taxon>Spirurina</taxon>
        <taxon>Spiruromorpha</taxon>
        <taxon>Filarioidea</taxon>
        <taxon>Onchocercidae</taxon>
        <taxon>Brugia</taxon>
    </lineage>
</organism>
<dbReference type="WBParaSite" id="BPAG_0000585601-mRNA-1">
    <property type="protein sequence ID" value="BPAG_0000585601-mRNA-1"/>
    <property type="gene ID" value="BPAG_0000585601"/>
</dbReference>
<sequence>MIEILSTEFVLLMKDRAENEMFTLMEQTGATGVLSKLLLFMDKVPK</sequence>
<proteinExistence type="predicted"/>
<keyword evidence="2" id="KW-1185">Reference proteome</keyword>
<evidence type="ECO:0000313" key="2">
    <source>
        <dbReference type="Proteomes" id="UP000278627"/>
    </source>
</evidence>
<protein>
    <submittedName>
        <fullName evidence="3">Transcriptional regulator</fullName>
    </submittedName>
</protein>
<dbReference type="Proteomes" id="UP000278627">
    <property type="component" value="Unassembled WGS sequence"/>
</dbReference>
<reference evidence="3" key="1">
    <citation type="submission" date="2017-02" db="UniProtKB">
        <authorList>
            <consortium name="WormBaseParasite"/>
        </authorList>
    </citation>
    <scope>IDENTIFICATION</scope>
</reference>